<accession>A0AAN7QY74</accession>
<dbReference type="EMBL" id="JAXQNO010000015">
    <property type="protein sequence ID" value="KAK4783407.1"/>
    <property type="molecule type" value="Genomic_DNA"/>
</dbReference>
<organism evidence="3 4">
    <name type="scientific">Trapa natans</name>
    <name type="common">Water chestnut</name>
    <dbReference type="NCBI Taxonomy" id="22666"/>
    <lineage>
        <taxon>Eukaryota</taxon>
        <taxon>Viridiplantae</taxon>
        <taxon>Streptophyta</taxon>
        <taxon>Embryophyta</taxon>
        <taxon>Tracheophyta</taxon>
        <taxon>Spermatophyta</taxon>
        <taxon>Magnoliopsida</taxon>
        <taxon>eudicotyledons</taxon>
        <taxon>Gunneridae</taxon>
        <taxon>Pentapetalae</taxon>
        <taxon>rosids</taxon>
        <taxon>malvids</taxon>
        <taxon>Myrtales</taxon>
        <taxon>Lythraceae</taxon>
        <taxon>Trapa</taxon>
    </lineage>
</organism>
<dbReference type="PANTHER" id="PTHR11926">
    <property type="entry name" value="GLUCOSYL/GLUCURONOSYL TRANSFERASES"/>
    <property type="match status" value="1"/>
</dbReference>
<dbReference type="Gene3D" id="3.40.50.2000">
    <property type="entry name" value="Glycogen Phosphorylase B"/>
    <property type="match status" value="1"/>
</dbReference>
<dbReference type="GO" id="GO:0080044">
    <property type="term" value="F:quercetin 7-O-glucosyltransferase activity"/>
    <property type="evidence" value="ECO:0007669"/>
    <property type="project" value="TreeGrafter"/>
</dbReference>
<protein>
    <submittedName>
        <fullName evidence="3">Uncharacterized protein</fullName>
    </submittedName>
</protein>
<name>A0AAN7QY74_TRANT</name>
<dbReference type="Proteomes" id="UP001346149">
    <property type="component" value="Unassembled WGS sequence"/>
</dbReference>
<sequence length="328" mass="36925">MELTVSIIRSSSPMKKLDGSSCRRPHVLIFPFPAQSHVNTTLKLAEHLCLAGGIDVTLLTSDHICNHHLRFTGALRPFDRWSHFKLETISDGLPEDHPRCGNRVTDMFHSVRATTRPAFRDMVVSGRMGPGSGRPPVTCIIADGVMSFAVDVAKEIGVPSILFRTVSASCFWAYFCIPRLIEAGHLPFKGNNLDMPINGIPGMEGFLRRRDIPGFCQCNDLDDVTLRYVINEGQQNFRADAIMFNTFEELESPVLNRIRQNIPQLYLAAVERAVREVLDERKDEFRGSAEKFKKLAESQWRNESPDGSGTSCNSWPCFERLVQDLRAM</sequence>
<keyword evidence="2" id="KW-0328">Glycosyltransferase</keyword>
<keyword evidence="4" id="KW-1185">Reference proteome</keyword>
<keyword evidence="2" id="KW-0808">Transferase</keyword>
<evidence type="ECO:0000256" key="1">
    <source>
        <dbReference type="ARBA" id="ARBA00009995"/>
    </source>
</evidence>
<proteinExistence type="inferred from homology"/>
<dbReference type="PANTHER" id="PTHR11926:SF1392">
    <property type="entry name" value="GLYCOSYLTRANSFERASE"/>
    <property type="match status" value="1"/>
</dbReference>
<dbReference type="GO" id="GO:0080043">
    <property type="term" value="F:quercetin 3-O-glucosyltransferase activity"/>
    <property type="evidence" value="ECO:0007669"/>
    <property type="project" value="TreeGrafter"/>
</dbReference>
<comment type="similarity">
    <text evidence="1">Belongs to the UDP-glycosyltransferase family.</text>
</comment>
<evidence type="ECO:0000313" key="3">
    <source>
        <dbReference type="EMBL" id="KAK4783407.1"/>
    </source>
</evidence>
<evidence type="ECO:0000313" key="4">
    <source>
        <dbReference type="Proteomes" id="UP001346149"/>
    </source>
</evidence>
<dbReference type="SUPFAM" id="SSF53756">
    <property type="entry name" value="UDP-Glycosyltransferase/glycogen phosphorylase"/>
    <property type="match status" value="1"/>
</dbReference>
<dbReference type="AlphaFoldDB" id="A0AAN7QY74"/>
<evidence type="ECO:0000256" key="2">
    <source>
        <dbReference type="ARBA" id="ARBA00022676"/>
    </source>
</evidence>
<comment type="caution">
    <text evidence="3">The sequence shown here is derived from an EMBL/GenBank/DDBJ whole genome shotgun (WGS) entry which is preliminary data.</text>
</comment>
<gene>
    <name evidence="3" type="ORF">SAY86_007781</name>
</gene>
<reference evidence="3 4" key="1">
    <citation type="journal article" date="2023" name="Hortic Res">
        <title>Pangenome of water caltrop reveals structural variations and asymmetric subgenome divergence after allopolyploidization.</title>
        <authorList>
            <person name="Zhang X."/>
            <person name="Chen Y."/>
            <person name="Wang L."/>
            <person name="Yuan Y."/>
            <person name="Fang M."/>
            <person name="Shi L."/>
            <person name="Lu R."/>
            <person name="Comes H.P."/>
            <person name="Ma Y."/>
            <person name="Chen Y."/>
            <person name="Huang G."/>
            <person name="Zhou Y."/>
            <person name="Zheng Z."/>
            <person name="Qiu Y."/>
        </authorList>
    </citation>
    <scope>NUCLEOTIDE SEQUENCE [LARGE SCALE GENOMIC DNA]</scope>
    <source>
        <strain evidence="3">F231</strain>
    </source>
</reference>